<evidence type="ECO:0000313" key="3">
    <source>
        <dbReference type="Proteomes" id="UP000759537"/>
    </source>
</evidence>
<evidence type="ECO:0000313" key="2">
    <source>
        <dbReference type="EMBL" id="KAF8464796.1"/>
    </source>
</evidence>
<dbReference type="AlphaFoldDB" id="A0A9P5JV30"/>
<organism evidence="2 3">
    <name type="scientific">Russula ochroleuca</name>
    <dbReference type="NCBI Taxonomy" id="152965"/>
    <lineage>
        <taxon>Eukaryota</taxon>
        <taxon>Fungi</taxon>
        <taxon>Dikarya</taxon>
        <taxon>Basidiomycota</taxon>
        <taxon>Agaricomycotina</taxon>
        <taxon>Agaricomycetes</taxon>
        <taxon>Russulales</taxon>
        <taxon>Russulaceae</taxon>
        <taxon>Russula</taxon>
    </lineage>
</organism>
<accession>A0A9P5JV30</accession>
<dbReference type="Proteomes" id="UP000759537">
    <property type="component" value="Unassembled WGS sequence"/>
</dbReference>
<protein>
    <submittedName>
        <fullName evidence="2">Uncharacterized protein</fullName>
    </submittedName>
</protein>
<comment type="caution">
    <text evidence="2">The sequence shown here is derived from an EMBL/GenBank/DDBJ whole genome shotgun (WGS) entry which is preliminary data.</text>
</comment>
<sequence length="118" mass="13670">MRRQCTPLTAIRLGWGWGWGFSYVCRLERKGLGEHLLARLLRRVQEGIVRDVRAGPWQWHGSDWGQSPGKKIVVVRVKIRFDCRDFRIQSQSVTLLFKYCGQKLRLAHVLGATSHTEP</sequence>
<keyword evidence="3" id="KW-1185">Reference proteome</keyword>
<evidence type="ECO:0000313" key="1">
    <source>
        <dbReference type="EMBL" id="KAF8463743.1"/>
    </source>
</evidence>
<dbReference type="EMBL" id="WHVB01000067">
    <property type="protein sequence ID" value="KAF8463743.1"/>
    <property type="molecule type" value="Genomic_DNA"/>
</dbReference>
<proteinExistence type="predicted"/>
<gene>
    <name evidence="2" type="ORF">DFH94DRAFT_392392</name>
    <name evidence="1" type="ORF">DFH94DRAFT_425800</name>
</gene>
<reference evidence="2" key="2">
    <citation type="journal article" date="2020" name="Nat. Commun.">
        <title>Large-scale genome sequencing of mycorrhizal fungi provides insights into the early evolution of symbiotic traits.</title>
        <authorList>
            <person name="Miyauchi S."/>
            <person name="Kiss E."/>
            <person name="Kuo A."/>
            <person name="Drula E."/>
            <person name="Kohler A."/>
            <person name="Sanchez-Garcia M."/>
            <person name="Morin E."/>
            <person name="Andreopoulos B."/>
            <person name="Barry K.W."/>
            <person name="Bonito G."/>
            <person name="Buee M."/>
            <person name="Carver A."/>
            <person name="Chen C."/>
            <person name="Cichocki N."/>
            <person name="Clum A."/>
            <person name="Culley D."/>
            <person name="Crous P.W."/>
            <person name="Fauchery L."/>
            <person name="Girlanda M."/>
            <person name="Hayes R.D."/>
            <person name="Keri Z."/>
            <person name="LaButti K."/>
            <person name="Lipzen A."/>
            <person name="Lombard V."/>
            <person name="Magnuson J."/>
            <person name="Maillard F."/>
            <person name="Murat C."/>
            <person name="Nolan M."/>
            <person name="Ohm R.A."/>
            <person name="Pangilinan J."/>
            <person name="Pereira M.F."/>
            <person name="Perotto S."/>
            <person name="Peter M."/>
            <person name="Pfister S."/>
            <person name="Riley R."/>
            <person name="Sitrit Y."/>
            <person name="Stielow J.B."/>
            <person name="Szollosi G."/>
            <person name="Zifcakova L."/>
            <person name="Stursova M."/>
            <person name="Spatafora J.W."/>
            <person name="Tedersoo L."/>
            <person name="Vaario L.M."/>
            <person name="Yamada A."/>
            <person name="Yan M."/>
            <person name="Wang P."/>
            <person name="Xu J."/>
            <person name="Bruns T."/>
            <person name="Baldrian P."/>
            <person name="Vilgalys R."/>
            <person name="Dunand C."/>
            <person name="Henrissat B."/>
            <person name="Grigoriev I.V."/>
            <person name="Hibbett D."/>
            <person name="Nagy L.G."/>
            <person name="Martin F.M."/>
        </authorList>
    </citation>
    <scope>NUCLEOTIDE SEQUENCE</scope>
    <source>
        <strain evidence="2">Prilba</strain>
    </source>
</reference>
<dbReference type="EMBL" id="WHVB01000052">
    <property type="protein sequence ID" value="KAF8464796.1"/>
    <property type="molecule type" value="Genomic_DNA"/>
</dbReference>
<name>A0A9P5JV30_9AGAM</name>
<reference evidence="2" key="1">
    <citation type="submission" date="2019-10" db="EMBL/GenBank/DDBJ databases">
        <authorList>
            <consortium name="DOE Joint Genome Institute"/>
            <person name="Kuo A."/>
            <person name="Miyauchi S."/>
            <person name="Kiss E."/>
            <person name="Drula E."/>
            <person name="Kohler A."/>
            <person name="Sanchez-Garcia M."/>
            <person name="Andreopoulos B."/>
            <person name="Barry K.W."/>
            <person name="Bonito G."/>
            <person name="Buee M."/>
            <person name="Carver A."/>
            <person name="Chen C."/>
            <person name="Cichocki N."/>
            <person name="Clum A."/>
            <person name="Culley D."/>
            <person name="Crous P.W."/>
            <person name="Fauchery L."/>
            <person name="Girlanda M."/>
            <person name="Hayes R."/>
            <person name="Keri Z."/>
            <person name="LaButti K."/>
            <person name="Lipzen A."/>
            <person name="Lombard V."/>
            <person name="Magnuson J."/>
            <person name="Maillard F."/>
            <person name="Morin E."/>
            <person name="Murat C."/>
            <person name="Nolan M."/>
            <person name="Ohm R."/>
            <person name="Pangilinan J."/>
            <person name="Pereira M."/>
            <person name="Perotto S."/>
            <person name="Peter M."/>
            <person name="Riley R."/>
            <person name="Sitrit Y."/>
            <person name="Stielow B."/>
            <person name="Szollosi G."/>
            <person name="Zifcakova L."/>
            <person name="Stursova M."/>
            <person name="Spatafora J.W."/>
            <person name="Tedersoo L."/>
            <person name="Vaario L.-M."/>
            <person name="Yamada A."/>
            <person name="Yan M."/>
            <person name="Wang P."/>
            <person name="Xu J."/>
            <person name="Bruns T."/>
            <person name="Baldrian P."/>
            <person name="Vilgalys R."/>
            <person name="Henrissat B."/>
            <person name="Grigoriev I.V."/>
            <person name="Hibbett D."/>
            <person name="Nagy L.G."/>
            <person name="Martin F.M."/>
        </authorList>
    </citation>
    <scope>NUCLEOTIDE SEQUENCE</scope>
    <source>
        <strain evidence="2">Prilba</strain>
    </source>
</reference>